<dbReference type="PANTHER" id="PTHR43685:SF2">
    <property type="entry name" value="GLYCOSYLTRANSFERASE 2-LIKE DOMAIN-CONTAINING PROTEIN"/>
    <property type="match status" value="1"/>
</dbReference>
<dbReference type="SUPFAM" id="SSF53448">
    <property type="entry name" value="Nucleotide-diphospho-sugar transferases"/>
    <property type="match status" value="1"/>
</dbReference>
<proteinExistence type="predicted"/>
<evidence type="ECO:0000256" key="1">
    <source>
        <dbReference type="SAM" id="Coils"/>
    </source>
</evidence>
<dbReference type="Gene3D" id="3.90.550.10">
    <property type="entry name" value="Spore Coat Polysaccharide Biosynthesis Protein SpsA, Chain A"/>
    <property type="match status" value="1"/>
</dbReference>
<keyword evidence="1" id="KW-0175">Coiled coil</keyword>
<organism evidence="3 4">
    <name type="scientific">Microbacterium suwonense</name>
    <dbReference type="NCBI Taxonomy" id="683047"/>
    <lineage>
        <taxon>Bacteria</taxon>
        <taxon>Bacillati</taxon>
        <taxon>Actinomycetota</taxon>
        <taxon>Actinomycetes</taxon>
        <taxon>Micrococcales</taxon>
        <taxon>Microbacteriaceae</taxon>
        <taxon>Microbacterium</taxon>
    </lineage>
</organism>
<dbReference type="InterPro" id="IPR029044">
    <property type="entry name" value="Nucleotide-diphossugar_trans"/>
</dbReference>
<protein>
    <recommendedName>
        <fullName evidence="2">Glycosyltransferase 2-like domain-containing protein</fullName>
    </recommendedName>
</protein>
<evidence type="ECO:0000259" key="2">
    <source>
        <dbReference type="Pfam" id="PF00535"/>
    </source>
</evidence>
<dbReference type="EMBL" id="AP027728">
    <property type="protein sequence ID" value="BDZ38781.1"/>
    <property type="molecule type" value="Genomic_DNA"/>
</dbReference>
<evidence type="ECO:0000313" key="4">
    <source>
        <dbReference type="Proteomes" id="UP001321543"/>
    </source>
</evidence>
<dbReference type="PANTHER" id="PTHR43685">
    <property type="entry name" value="GLYCOSYLTRANSFERASE"/>
    <property type="match status" value="1"/>
</dbReference>
<reference evidence="4" key="1">
    <citation type="journal article" date="2019" name="Int. J. Syst. Evol. Microbiol.">
        <title>The Global Catalogue of Microorganisms (GCM) 10K type strain sequencing project: providing services to taxonomists for standard genome sequencing and annotation.</title>
        <authorList>
            <consortium name="The Broad Institute Genomics Platform"/>
            <consortium name="The Broad Institute Genome Sequencing Center for Infectious Disease"/>
            <person name="Wu L."/>
            <person name="Ma J."/>
        </authorList>
    </citation>
    <scope>NUCLEOTIDE SEQUENCE [LARGE SCALE GENOMIC DNA]</scope>
    <source>
        <strain evidence="4">NBRC 106310</strain>
    </source>
</reference>
<gene>
    <name evidence="3" type="ORF">GCM10025863_13950</name>
</gene>
<sequence length="319" mass="35983">MIIRTKDRPRLLARALKDVIAQDHEDWELVVVNDGGDPAAVDLLIAGLPSLRSRARTIHHAESLGMESASNHGVAETTGDYIAIHDDDDTWAPDFLSAAVRWLDERPSDVAVAAATEIVIERLEDDRIVELERREFRPPHDLITAFDLIVVNRLVPISLLTRRAVLTELGGFDDSLSVVGDWEFHLRLALHGHIGYLPQPVRAFWHQRPESTGDLSNSVHGARDLHGQFDRLIRDRALRSYAEEHGIGGLLYLSKFIDERIAASERHTYEKVRDAIEAHRAEITAAEQRMQSALIEAIRYHSLGATVRRNIGRLLRRRG</sequence>
<evidence type="ECO:0000313" key="3">
    <source>
        <dbReference type="EMBL" id="BDZ38781.1"/>
    </source>
</evidence>
<feature type="coiled-coil region" evidence="1">
    <location>
        <begin position="269"/>
        <end position="296"/>
    </location>
</feature>
<dbReference type="Proteomes" id="UP001321543">
    <property type="component" value="Chromosome"/>
</dbReference>
<dbReference type="RefSeq" id="WP_286302649.1">
    <property type="nucleotide sequence ID" value="NZ_AP027728.1"/>
</dbReference>
<keyword evidence="4" id="KW-1185">Reference proteome</keyword>
<dbReference type="InterPro" id="IPR050834">
    <property type="entry name" value="Glycosyltransf_2"/>
</dbReference>
<name>A0ABM8FTG0_9MICO</name>
<dbReference type="CDD" id="cd00761">
    <property type="entry name" value="Glyco_tranf_GTA_type"/>
    <property type="match status" value="1"/>
</dbReference>
<accession>A0ABM8FTG0</accession>
<feature type="domain" description="Glycosyltransferase 2-like" evidence="2">
    <location>
        <begin position="2"/>
        <end position="168"/>
    </location>
</feature>
<dbReference type="InterPro" id="IPR001173">
    <property type="entry name" value="Glyco_trans_2-like"/>
</dbReference>
<dbReference type="Pfam" id="PF00535">
    <property type="entry name" value="Glycos_transf_2"/>
    <property type="match status" value="1"/>
</dbReference>